<evidence type="ECO:0000313" key="1">
    <source>
        <dbReference type="EMBL" id="BDY30194.1"/>
    </source>
</evidence>
<reference evidence="1" key="1">
    <citation type="submission" date="2023-03" db="EMBL/GenBank/DDBJ databases">
        <title>Draft genome sequence of a Mycolicibacterium mageritense strain H4_3_1 isolated from a hybrid biological-inorganic system reactor.</title>
        <authorList>
            <person name="Feng X."/>
            <person name="Kazama D."/>
            <person name="Sato K."/>
            <person name="Kobayashi H."/>
        </authorList>
    </citation>
    <scope>NUCLEOTIDE SEQUENCE</scope>
    <source>
        <strain evidence="1">H4_3_1</strain>
    </source>
</reference>
<gene>
    <name evidence="1" type="ORF">hbim_04137</name>
</gene>
<protein>
    <submittedName>
        <fullName evidence="1">Uncharacterized protein</fullName>
    </submittedName>
</protein>
<dbReference type="AlphaFoldDB" id="A0AAI8TWD3"/>
<sequence>MILRLDVFVARAPHYKHRRVRKGVQPAGGRTPVRAGYLWAEASAELNVSLGRITAVVFSLSG</sequence>
<accession>A0AAI8TWD3</accession>
<name>A0AAI8TWD3_MYCME</name>
<proteinExistence type="predicted"/>
<dbReference type="EMBL" id="AP027452">
    <property type="protein sequence ID" value="BDY30194.1"/>
    <property type="molecule type" value="Genomic_DNA"/>
</dbReference>
<evidence type="ECO:0000313" key="2">
    <source>
        <dbReference type="Proteomes" id="UP001241092"/>
    </source>
</evidence>
<organism evidence="1 2">
    <name type="scientific">Mycolicibacterium mageritense</name>
    <name type="common">Mycobacterium mageritense</name>
    <dbReference type="NCBI Taxonomy" id="53462"/>
    <lineage>
        <taxon>Bacteria</taxon>
        <taxon>Bacillati</taxon>
        <taxon>Actinomycetota</taxon>
        <taxon>Actinomycetes</taxon>
        <taxon>Mycobacteriales</taxon>
        <taxon>Mycobacteriaceae</taxon>
        <taxon>Mycolicibacterium</taxon>
    </lineage>
</organism>
<dbReference type="Proteomes" id="UP001241092">
    <property type="component" value="Chromosome"/>
</dbReference>